<dbReference type="InterPro" id="IPR050561">
    <property type="entry name" value="PTP"/>
</dbReference>
<comment type="subcellular location">
    <subcellularLocation>
        <location evidence="1">Cell membrane</location>
    </subcellularLocation>
    <subcellularLocation>
        <location evidence="2">Early endosome</location>
    </subcellularLocation>
</comment>
<dbReference type="GO" id="GO:0005769">
    <property type="term" value="C:early endosome"/>
    <property type="evidence" value="ECO:0007669"/>
    <property type="project" value="UniProtKB-SubCell"/>
</dbReference>
<dbReference type="EC" id="3.1.3.48" evidence="3"/>
<keyword evidence="5" id="KW-0488">Methylation</keyword>
<dbReference type="FunFam" id="3.90.190.10:FF:000105">
    <property type="entry name" value="Protein tyrosine phosphatase type IVA 3"/>
    <property type="match status" value="1"/>
</dbReference>
<evidence type="ECO:0000256" key="14">
    <source>
        <dbReference type="ARBA" id="ARBA00057132"/>
    </source>
</evidence>
<feature type="domain" description="Tyrosine specific protein phosphatases" evidence="18">
    <location>
        <begin position="192"/>
        <end position="261"/>
    </location>
</feature>
<keyword evidence="4" id="KW-1003">Cell membrane</keyword>
<evidence type="ECO:0000256" key="15">
    <source>
        <dbReference type="ARBA" id="ARBA00064590"/>
    </source>
</evidence>
<dbReference type="AlphaFoldDB" id="A0AAU9FBW4"/>
<evidence type="ECO:0000256" key="3">
    <source>
        <dbReference type="ARBA" id="ARBA00013064"/>
    </source>
</evidence>
<dbReference type="GO" id="GO:0005886">
    <property type="term" value="C:plasma membrane"/>
    <property type="evidence" value="ECO:0007669"/>
    <property type="project" value="UniProtKB-SubCell"/>
</dbReference>
<keyword evidence="10" id="KW-1015">Disulfide bond</keyword>
<evidence type="ECO:0000256" key="16">
    <source>
        <dbReference type="ARBA" id="ARBA00069015"/>
    </source>
</evidence>
<evidence type="ECO:0000256" key="4">
    <source>
        <dbReference type="ARBA" id="ARBA00022475"/>
    </source>
</evidence>
<keyword evidence="6" id="KW-0967">Endosome</keyword>
<dbReference type="InterPro" id="IPR029021">
    <property type="entry name" value="Prot-tyrosine_phosphatase-like"/>
</dbReference>
<keyword evidence="7" id="KW-0378">Hydrolase</keyword>
<dbReference type="PROSITE" id="PS50056">
    <property type="entry name" value="TYR_PHOSPHATASE_2"/>
    <property type="match status" value="1"/>
</dbReference>
<dbReference type="GO" id="GO:0009966">
    <property type="term" value="P:regulation of signal transduction"/>
    <property type="evidence" value="ECO:0007669"/>
    <property type="project" value="UniProtKB-ARBA"/>
</dbReference>
<accession>A0AAU9FBW4</accession>
<evidence type="ECO:0000256" key="13">
    <source>
        <dbReference type="ARBA" id="ARBA00051722"/>
    </source>
</evidence>
<evidence type="ECO:0000256" key="9">
    <source>
        <dbReference type="ARBA" id="ARBA00023136"/>
    </source>
</evidence>
<evidence type="ECO:0000259" key="18">
    <source>
        <dbReference type="PROSITE" id="PS50056"/>
    </source>
</evidence>
<evidence type="ECO:0000256" key="17">
    <source>
        <dbReference type="ARBA" id="ARBA00082375"/>
    </source>
</evidence>
<comment type="function">
    <text evidence="14">Protein tyrosine phosphatase which stimulates progression from G1 into S phase during mitosis. Enhances cell proliferation, cell motility and invasive activity, and promotes cancer metastasis. May be involved in the progression of cardiac hypertrophy by inhibiting intracellular calcium mobilization in response to angiotensin II.</text>
</comment>
<evidence type="ECO:0000313" key="20">
    <source>
        <dbReference type="Proteomes" id="UP001500889"/>
    </source>
</evidence>
<organism evidence="19 20">
    <name type="scientific">Drosophila madeirensis</name>
    <name type="common">Fruit fly</name>
    <dbReference type="NCBI Taxonomy" id="30013"/>
    <lineage>
        <taxon>Eukaryota</taxon>
        <taxon>Metazoa</taxon>
        <taxon>Ecdysozoa</taxon>
        <taxon>Arthropoda</taxon>
        <taxon>Hexapoda</taxon>
        <taxon>Insecta</taxon>
        <taxon>Pterygota</taxon>
        <taxon>Neoptera</taxon>
        <taxon>Endopterygota</taxon>
        <taxon>Diptera</taxon>
        <taxon>Brachycera</taxon>
        <taxon>Muscomorpha</taxon>
        <taxon>Ephydroidea</taxon>
        <taxon>Drosophilidae</taxon>
        <taxon>Drosophila</taxon>
        <taxon>Sophophora</taxon>
    </lineage>
</organism>
<dbReference type="GO" id="GO:0004725">
    <property type="term" value="F:protein tyrosine phosphatase activity"/>
    <property type="evidence" value="ECO:0007669"/>
    <property type="project" value="UniProtKB-EC"/>
</dbReference>
<dbReference type="PANTHER" id="PTHR23339">
    <property type="entry name" value="TYROSINE SPECIFIC PROTEIN PHOSPHATASE AND DUAL SPECIFICITY PROTEIN PHOSPHATASE"/>
    <property type="match status" value="1"/>
</dbReference>
<comment type="catalytic activity">
    <reaction evidence="13">
        <text>O-phospho-L-tyrosyl-[protein] + H2O = L-tyrosyl-[protein] + phosphate</text>
        <dbReference type="Rhea" id="RHEA:10684"/>
        <dbReference type="Rhea" id="RHEA-COMP:10136"/>
        <dbReference type="Rhea" id="RHEA-COMP:20101"/>
        <dbReference type="ChEBI" id="CHEBI:15377"/>
        <dbReference type="ChEBI" id="CHEBI:43474"/>
        <dbReference type="ChEBI" id="CHEBI:46858"/>
        <dbReference type="ChEBI" id="CHEBI:61978"/>
        <dbReference type="EC" id="3.1.3.48"/>
    </reaction>
</comment>
<evidence type="ECO:0000256" key="6">
    <source>
        <dbReference type="ARBA" id="ARBA00022753"/>
    </source>
</evidence>
<reference evidence="19 20" key="1">
    <citation type="submission" date="2024-02" db="EMBL/GenBank/DDBJ databases">
        <title>A chromosome-level genome assembly of Drosophila madeirensis, a fruit fly species endemic to Madeira island.</title>
        <authorList>
            <person name="Tomihara K."/>
            <person name="Llopart A."/>
            <person name="Yamamoto D."/>
        </authorList>
    </citation>
    <scope>NUCLEOTIDE SEQUENCE [LARGE SCALE GENOMIC DNA]</scope>
    <source>
        <strain evidence="19 20">RF1</strain>
    </source>
</reference>
<dbReference type="Gene3D" id="3.90.190.10">
    <property type="entry name" value="Protein tyrosine phosphatase superfamily"/>
    <property type="match status" value="2"/>
</dbReference>
<dbReference type="Proteomes" id="UP001500889">
    <property type="component" value="Chromosome U"/>
</dbReference>
<dbReference type="SUPFAM" id="SSF52799">
    <property type="entry name" value="(Phosphotyrosine protein) phosphatases II"/>
    <property type="match status" value="1"/>
</dbReference>
<dbReference type="CDD" id="cd14500">
    <property type="entry name" value="PTP-IVa"/>
    <property type="match status" value="1"/>
</dbReference>
<proteinExistence type="predicted"/>
<protein>
    <recommendedName>
        <fullName evidence="16">Protein tyrosine phosphatase type IVA 3</fullName>
        <ecNumber evidence="3">3.1.3.48</ecNumber>
    </recommendedName>
    <alternativeName>
        <fullName evidence="17">Protein-tyrosine phosphatase 4a3</fullName>
    </alternativeName>
</protein>
<dbReference type="InterPro" id="IPR003595">
    <property type="entry name" value="Tyr_Pase_cat"/>
</dbReference>
<keyword evidence="11" id="KW-0449">Lipoprotein</keyword>
<comment type="subunit">
    <text evidence="15">Interacts with tubulin.</text>
</comment>
<evidence type="ECO:0000256" key="12">
    <source>
        <dbReference type="ARBA" id="ARBA00023289"/>
    </source>
</evidence>
<keyword evidence="8" id="KW-0904">Protein phosphatase</keyword>
<dbReference type="InterPro" id="IPR000387">
    <property type="entry name" value="Tyr_Pase_dom"/>
</dbReference>
<keyword evidence="20" id="KW-1185">Reference proteome</keyword>
<name>A0AAU9FBW4_DROMD</name>
<dbReference type="SMART" id="SM00404">
    <property type="entry name" value="PTPc_motif"/>
    <property type="match status" value="1"/>
</dbReference>
<dbReference type="EMBL" id="AP029264">
    <property type="protein sequence ID" value="BFF93196.1"/>
    <property type="molecule type" value="Genomic_DNA"/>
</dbReference>
<evidence type="ECO:0000256" key="7">
    <source>
        <dbReference type="ARBA" id="ARBA00022801"/>
    </source>
</evidence>
<evidence type="ECO:0000256" key="5">
    <source>
        <dbReference type="ARBA" id="ARBA00022481"/>
    </source>
</evidence>
<gene>
    <name evidence="19" type="ORF">DMAD_11091</name>
</gene>
<dbReference type="GO" id="GO:0043542">
    <property type="term" value="P:endothelial cell migration"/>
    <property type="evidence" value="ECO:0007669"/>
    <property type="project" value="UniProtKB-ARBA"/>
</dbReference>
<evidence type="ECO:0000256" key="1">
    <source>
        <dbReference type="ARBA" id="ARBA00004236"/>
    </source>
</evidence>
<evidence type="ECO:0000256" key="8">
    <source>
        <dbReference type="ARBA" id="ARBA00022912"/>
    </source>
</evidence>
<evidence type="ECO:0000256" key="11">
    <source>
        <dbReference type="ARBA" id="ARBA00023288"/>
    </source>
</evidence>
<sequence>MSITMRQKDLRPAPALIEYKGMKFLITDRPSDITINHYIMELKKNNVNIVVRVCEPSYNTLELEAQGINVKDLAFEDGTFPPQQVVDEWFEVLKDNFRKSTTTSATLSYYKHKRFSLRNIPKTVPPETTASATAATSTIRHSATRASLSSSAATTASGRNITDTDTIPLTTAYDNLNLKDNTGNEAASSAIYNNTAFVDNETCRYQQTPEACVAVHCVAGLGRAPVLVALALIELGLKYEAAVEMIRDKRRGAINAKQLSYLEKYKPKARLKHKNGHKNSCSVQ</sequence>
<keyword evidence="12" id="KW-0636">Prenylation</keyword>
<evidence type="ECO:0000256" key="10">
    <source>
        <dbReference type="ARBA" id="ARBA00023157"/>
    </source>
</evidence>
<evidence type="ECO:0000313" key="19">
    <source>
        <dbReference type="EMBL" id="BFF93196.1"/>
    </source>
</evidence>
<evidence type="ECO:0000256" key="2">
    <source>
        <dbReference type="ARBA" id="ARBA00004412"/>
    </source>
</evidence>
<keyword evidence="9" id="KW-0472">Membrane</keyword>